<dbReference type="PDB" id="5UJQ">
    <property type="method" value="NMR"/>
    <property type="chains" value="A=20-48"/>
</dbReference>
<reference evidence="3 4" key="3">
    <citation type="submission" date="2015-04" db="EMBL/GenBank/DDBJ databases">
        <title>Carnobacterium maltaromaticum LMA28 plasmids.</title>
        <authorList>
            <person name="Cailliez-Grimal C."/>
            <person name="Iskandar C."/>
        </authorList>
    </citation>
    <scope>NUCLEOTIDE SEQUENCE [LARGE SCALE GENOMIC DNA]</scope>
    <source>
        <strain evidence="3 4">LMA28</strain>
        <plasmid evidence="4">Chromosome</plasmid>
        <plasmid evidence="3">LMA_pa</plasmid>
    </source>
</reference>
<geneLocation type="plasmid" evidence="3">
    <name>LMA_pa</name>
</geneLocation>
<keyword evidence="3" id="KW-0614">Plasmid</keyword>
<accession>Q46312</accession>
<dbReference type="PDBsum" id="5UJQ"/>
<keyword evidence="5" id="KW-0002">3D-structure</keyword>
<dbReference type="RefSeq" id="WP_155520212.1">
    <property type="nucleotide sequence ID" value="NZ_BJOJ01000051.1"/>
</dbReference>
<sequence length="48" mass="5272">MNKEFKSLNEVEMKKINGGSAILAITLGIFATGYGMGVQKAINDRRKK</sequence>
<evidence type="ECO:0000313" key="4">
    <source>
        <dbReference type="Proteomes" id="UP000464233"/>
    </source>
</evidence>
<gene>
    <name evidence="3" type="ORF">BN424_pa0050</name>
</gene>
<feature type="transmembrane region" description="Helical" evidence="1">
    <location>
        <begin position="20"/>
        <end position="38"/>
    </location>
</feature>
<dbReference type="EMBL" id="LN846932">
    <property type="protein sequence ID" value="CRI06715.1"/>
    <property type="molecule type" value="Genomic_DNA"/>
</dbReference>
<proteinExistence type="evidence at protein level"/>
<dbReference type="AlphaFoldDB" id="Q46312"/>
<reference evidence="5" key="4">
    <citation type="journal article" date="2017" name="FEBS Lett.">
        <title>Identification and three-dimensional structure of carnobacteriocin XY, a class IIb bacteriocin produced by Carnobacteria.</title>
        <authorList>
            <person name="Acedo J.Z."/>
            <person name="Towle K.M."/>
            <person name="Lohans C.T."/>
            <person name="Miskolzie M."/>
            <person name="McKay R.T."/>
            <person name="Doerksen T.A."/>
            <person name="Vederas J.C."/>
            <person name="Martin-Visscher L.A."/>
        </authorList>
    </citation>
    <scope>STRUCTURE BY NMR OF 20-48</scope>
</reference>
<organism evidence="2">
    <name type="scientific">Carnobacterium maltaromaticum</name>
    <name type="common">Carnobacterium piscicola</name>
    <dbReference type="NCBI Taxonomy" id="2751"/>
    <lineage>
        <taxon>Bacteria</taxon>
        <taxon>Bacillati</taxon>
        <taxon>Bacillota</taxon>
        <taxon>Bacilli</taxon>
        <taxon>Lactobacillales</taxon>
        <taxon>Carnobacteriaceae</taxon>
        <taxon>Carnobacterium</taxon>
    </lineage>
</organism>
<keyword evidence="1" id="KW-0812">Transmembrane</keyword>
<evidence type="ECO:0000313" key="3">
    <source>
        <dbReference type="EMBL" id="CRI06715.1"/>
    </source>
</evidence>
<reference evidence="2" key="1">
    <citation type="journal article" date="1997" name="J. Bacteriol.">
        <title>Characterization of a locus from Carnobacterium piscicola LV17B involved in bacteriocin production and immunity: evidence for global inducer-mediated transcriptional regulation.</title>
        <authorList>
            <person name="Quadri L.E."/>
            <person name="Kleerebezem M."/>
            <person name="Kuipers O.P."/>
            <person name="de Vos W.M."/>
            <person name="Roy K.L."/>
            <person name="Vederas J.C."/>
            <person name="Stiles M.E."/>
        </authorList>
    </citation>
    <scope>NUCLEOTIDE SEQUENCE</scope>
    <source>
        <strain evidence="2">LV17B</strain>
    </source>
</reference>
<name>Q46312_CARML</name>
<protein>
    <submittedName>
        <fullName evidence="2">Bacteriocin</fullName>
    </submittedName>
</protein>
<reference evidence="3 4" key="2">
    <citation type="submission" date="2015-04" db="EMBL/GenBank/DDBJ databases">
        <title>Carnobacterium maltaromaticum LMA28 complete chromosome sequence.</title>
        <authorList>
            <person name="Borges F."/>
            <person name="Cailliez-Grimal C."/>
        </authorList>
    </citation>
    <scope>NUCLEOTIDE SEQUENCE [LARGE SCALE GENOMIC DNA]</scope>
    <source>
        <strain evidence="3 4">LMA28</strain>
        <plasmid evidence="4">Chromosome</plasmid>
        <plasmid evidence="3">LMA_pa</plasmid>
    </source>
</reference>
<evidence type="ECO:0000256" key="1">
    <source>
        <dbReference type="SAM" id="Phobius"/>
    </source>
</evidence>
<dbReference type="SMR" id="Q46312"/>
<dbReference type="EMBL" id="L47121">
    <property type="protein sequence ID" value="AAB81302.1"/>
    <property type="molecule type" value="Genomic_DNA"/>
</dbReference>
<evidence type="ECO:0000313" key="2">
    <source>
        <dbReference type="EMBL" id="AAB81302.1"/>
    </source>
</evidence>
<dbReference type="Proteomes" id="UP000464233">
    <property type="component" value="Plasmid LMA_pa"/>
</dbReference>
<keyword evidence="1" id="KW-0472">Membrane</keyword>
<keyword evidence="1" id="KW-1133">Transmembrane helix</keyword>
<evidence type="ECO:0007829" key="5">
    <source>
        <dbReference type="PDB" id="5UJQ"/>
    </source>
</evidence>